<evidence type="ECO:0000313" key="3">
    <source>
        <dbReference type="EMBL" id="TNJ26801.1"/>
    </source>
</evidence>
<comment type="caution">
    <text evidence="3">The sequence shown here is derived from an EMBL/GenBank/DDBJ whole genome shotgun (WGS) entry which is preliminary data.</text>
</comment>
<dbReference type="EMBL" id="VDLU01000004">
    <property type="protein sequence ID" value="TNJ26801.1"/>
    <property type="molecule type" value="Genomic_DNA"/>
</dbReference>
<sequence>MSGLSFDVLKWLNSGDLQRLPRNLRHMLASGHVVAELINKYHRDACQPENLAAGGVVRERKENWEYLTKTLARLGFPFTSQWSRQVSAIVTDAGDAQVAAVAILTRLYEFLTKKTARGPVHCDATPRETPRPDFPRVTRGPPIVLKAPTARNVSEVGRERQRQYMSHFSMQIAGFADTAQAALAQLSKTFADLTDERFLELVAENFQASRLQPLAYSVTGPHLSHLYTRKRYSSLPEEAALLPDLSLDVIIGDETIMLDALRTIFHCEYLHLLEQKIPLLVDAACLSLESELFLIFSFCSSYYSTLSTAIFSALQSFVSQLFRALLLQLKEENLLSTHFLDVVVFYLFVYLPRDIFGVSPTRSYSRLLDPCNAYLTHTSIYGSPDNFDPIPQSYFHLPCSSVYLASPTPTYGNIYPDAYVHSVESLGRMEFVAHCYSVLLLIFPREGLIYLDNYFFGGQDFMFFAVPSCSSRGYLESQIQDATEEYDVVKPLTTRRLVTSLTQTQLTFFLTILKSLGHIELSPATLSFEDLLNLLEYFSFFASQAFVYHTNNVRPNTHMISRTCAVTRDSEGICVQMWAETCEIVVSYLSQMTELRTTDFEELLLACDNASRHNLLSVLARSVQNMQRVLTGLSVKQIRRLGGQASAQPQAQSTRSASRSGGRDRDRVITVMSRRSGAPATGFSFMRREHPPPRREPPLHALATQATAGLHRAVHNFAAHETIFTLKSFLRAVTSLLLSAYKATDLLVDMCLQIYLSQEQRSPILRSPLPFGSRRARAALQTSRSTNRPASRSMNAITGPELNVGSLDELLKMIERGTTEHAVIQSLHCFVDDAGFLMSECASMVLMLENELVTCRNSALFSSTIDIDMNDISNVSILEPHRRILDAFLTQTKTIKYRMEGAFEGGRSQSMLFDRLSLNSPNRPMRSEHRKSRGLSDPGIGRTRTPQTATTDAVPDVSDHVFEELGANIDMHVESESD</sequence>
<reference evidence="3 4" key="1">
    <citation type="submission" date="2019-05" db="EMBL/GenBank/DDBJ databases">
        <title>The compact genome of Giardia muris reveals important steps in the evolution of intestinal protozoan parasites.</title>
        <authorList>
            <person name="Xu F."/>
            <person name="Jimenez-Gonzalez A."/>
            <person name="Einarsson E."/>
            <person name="Astvaldsson A."/>
            <person name="Peirasmaki D."/>
            <person name="Eckmann L."/>
            <person name="Andersson J.O."/>
            <person name="Svard S.G."/>
            <person name="Jerlstrom-Hultqvist J."/>
        </authorList>
    </citation>
    <scope>NUCLEOTIDE SEQUENCE [LARGE SCALE GENOMIC DNA]</scope>
    <source>
        <strain evidence="3 4">Roberts-Thomson</strain>
    </source>
</reference>
<dbReference type="GO" id="GO:0051493">
    <property type="term" value="P:regulation of cytoskeleton organization"/>
    <property type="evidence" value="ECO:0007669"/>
    <property type="project" value="TreeGrafter"/>
</dbReference>
<feature type="region of interest" description="Disordered" evidence="1">
    <location>
        <begin position="121"/>
        <end position="141"/>
    </location>
</feature>
<dbReference type="PANTHER" id="PTHR12509">
    <property type="entry name" value="SPERMATOGENESIS-ASSOCIATED 4-RELATED"/>
    <property type="match status" value="1"/>
</dbReference>
<gene>
    <name evidence="3" type="ORF">GMRT_10620</name>
</gene>
<dbReference type="Proteomes" id="UP000315496">
    <property type="component" value="Chromosome 4"/>
</dbReference>
<accession>A0A4Z1T310</accession>
<dbReference type="OrthoDB" id="62528at2759"/>
<dbReference type="PANTHER" id="PTHR12509:SF8">
    <property type="entry name" value="SPERMATOGENESIS-ASSOCIATED PROTEIN 4"/>
    <property type="match status" value="1"/>
</dbReference>
<dbReference type="InterPro" id="IPR036872">
    <property type="entry name" value="CH_dom_sf"/>
</dbReference>
<dbReference type="Gene3D" id="1.10.418.10">
    <property type="entry name" value="Calponin-like domain"/>
    <property type="match status" value="1"/>
</dbReference>
<dbReference type="GO" id="GO:0005930">
    <property type="term" value="C:axoneme"/>
    <property type="evidence" value="ECO:0007669"/>
    <property type="project" value="TreeGrafter"/>
</dbReference>
<proteinExistence type="predicted"/>
<organism evidence="3 4">
    <name type="scientific">Giardia muris</name>
    <dbReference type="NCBI Taxonomy" id="5742"/>
    <lineage>
        <taxon>Eukaryota</taxon>
        <taxon>Metamonada</taxon>
        <taxon>Diplomonadida</taxon>
        <taxon>Hexamitidae</taxon>
        <taxon>Giardiinae</taxon>
        <taxon>Giardia</taxon>
    </lineage>
</organism>
<evidence type="ECO:0000313" key="4">
    <source>
        <dbReference type="Proteomes" id="UP000315496"/>
    </source>
</evidence>
<protein>
    <submittedName>
        <fullName evidence="3">CH-like domain-containing protein</fullName>
    </submittedName>
</protein>
<evidence type="ECO:0000256" key="1">
    <source>
        <dbReference type="SAM" id="MobiDB-lite"/>
    </source>
</evidence>
<name>A0A4Z1T310_GIAMU</name>
<dbReference type="InterPro" id="IPR052111">
    <property type="entry name" value="Spermatogenesis_Ciliary_MAP"/>
</dbReference>
<feature type="compositionally biased region" description="Low complexity" evidence="1">
    <location>
        <begin position="642"/>
        <end position="660"/>
    </location>
</feature>
<dbReference type="Pfam" id="PF06294">
    <property type="entry name" value="CH_2"/>
    <property type="match status" value="1"/>
</dbReference>
<keyword evidence="4" id="KW-1185">Reference proteome</keyword>
<dbReference type="GO" id="GO:0008017">
    <property type="term" value="F:microtubule binding"/>
    <property type="evidence" value="ECO:0007669"/>
    <property type="project" value="TreeGrafter"/>
</dbReference>
<feature type="region of interest" description="Disordered" evidence="1">
    <location>
        <begin position="642"/>
        <end position="667"/>
    </location>
</feature>
<feature type="region of interest" description="Disordered" evidence="1">
    <location>
        <begin position="917"/>
        <end position="957"/>
    </location>
</feature>
<dbReference type="InterPro" id="IPR010441">
    <property type="entry name" value="CH_2"/>
</dbReference>
<dbReference type="AlphaFoldDB" id="A0A4Z1T310"/>
<feature type="domain" description="CH-like" evidence="2">
    <location>
        <begin position="8"/>
        <end position="88"/>
    </location>
</feature>
<dbReference type="SUPFAM" id="SSF47576">
    <property type="entry name" value="Calponin-homology domain, CH-domain"/>
    <property type="match status" value="1"/>
</dbReference>
<evidence type="ECO:0000259" key="2">
    <source>
        <dbReference type="Pfam" id="PF06294"/>
    </source>
</evidence>
<dbReference type="VEuPathDB" id="GiardiaDB:GMRT_10620"/>
<feature type="compositionally biased region" description="Basic and acidic residues" evidence="1">
    <location>
        <begin position="124"/>
        <end position="136"/>
    </location>
</feature>